<evidence type="ECO:0000313" key="2">
    <source>
        <dbReference type="Proteomes" id="UP000699042"/>
    </source>
</evidence>
<evidence type="ECO:0000313" key="1">
    <source>
        <dbReference type="EMBL" id="KAG7047488.1"/>
    </source>
</evidence>
<sequence length="152" mass="17336">MPSARLVTVTSFLPLTREAEHIRCMTKSGKAEWYKQILIFPRSSAGHLCSDDDALEVSLAACCPSRLLFTSFPRWGLFWHCLAFPWDVLNLGATVLASRLVSRTTLRIFLSLSSRGGCCRSYRDQSARRIRGRLYLHGRRSSGLLFRWPWNA</sequence>
<comment type="caution">
    <text evidence="1">The sequence shown here is derived from an EMBL/GenBank/DDBJ whole genome shotgun (WGS) entry which is preliminary data.</text>
</comment>
<dbReference type="Proteomes" id="UP000699042">
    <property type="component" value="Unassembled WGS sequence"/>
</dbReference>
<keyword evidence="2" id="KW-1185">Reference proteome</keyword>
<dbReference type="AlphaFoldDB" id="A0A9P7R2V6"/>
<reference evidence="1" key="1">
    <citation type="submission" date="2021-05" db="EMBL/GenBank/DDBJ databases">
        <title>Comparative genomics of three Colletotrichum scovillei strains and genetic complementation revealed genes involved fungal growth and virulence on chili pepper.</title>
        <authorList>
            <person name="Hsieh D.-K."/>
            <person name="Chuang S.-C."/>
            <person name="Chen C.-Y."/>
            <person name="Chao Y.-T."/>
            <person name="Lu M.-Y.J."/>
            <person name="Lee M.-H."/>
            <person name="Shih M.-C."/>
        </authorList>
    </citation>
    <scope>NUCLEOTIDE SEQUENCE</scope>
    <source>
        <strain evidence="1">Coll-153</strain>
    </source>
</reference>
<dbReference type="EMBL" id="JAESDN010000007">
    <property type="protein sequence ID" value="KAG7047488.1"/>
    <property type="molecule type" value="Genomic_DNA"/>
</dbReference>
<accession>A0A9P7R2V6</accession>
<protein>
    <submittedName>
        <fullName evidence="1">Uncharacterized protein</fullName>
    </submittedName>
</protein>
<proteinExistence type="predicted"/>
<name>A0A9P7R2V6_9PEZI</name>
<gene>
    <name evidence="1" type="ORF">JMJ77_010839</name>
</gene>
<organism evidence="1 2">
    <name type="scientific">Colletotrichum scovillei</name>
    <dbReference type="NCBI Taxonomy" id="1209932"/>
    <lineage>
        <taxon>Eukaryota</taxon>
        <taxon>Fungi</taxon>
        <taxon>Dikarya</taxon>
        <taxon>Ascomycota</taxon>
        <taxon>Pezizomycotina</taxon>
        <taxon>Sordariomycetes</taxon>
        <taxon>Hypocreomycetidae</taxon>
        <taxon>Glomerellales</taxon>
        <taxon>Glomerellaceae</taxon>
        <taxon>Colletotrichum</taxon>
        <taxon>Colletotrichum acutatum species complex</taxon>
    </lineage>
</organism>